<evidence type="ECO:0000259" key="2">
    <source>
        <dbReference type="SMART" id="SM00198"/>
    </source>
</evidence>
<reference evidence="3 4" key="1">
    <citation type="submission" date="2019-02" db="EMBL/GenBank/DDBJ databases">
        <title>Deep-cultivation of Planctomycetes and their phenomic and genomic characterization uncovers novel biology.</title>
        <authorList>
            <person name="Wiegand S."/>
            <person name="Jogler M."/>
            <person name="Boedeker C."/>
            <person name="Pinto D."/>
            <person name="Vollmers J."/>
            <person name="Rivas-Marin E."/>
            <person name="Kohn T."/>
            <person name="Peeters S.H."/>
            <person name="Heuer A."/>
            <person name="Rast P."/>
            <person name="Oberbeckmann S."/>
            <person name="Bunk B."/>
            <person name="Jeske O."/>
            <person name="Meyerdierks A."/>
            <person name="Storesund J.E."/>
            <person name="Kallscheuer N."/>
            <person name="Luecker S."/>
            <person name="Lage O.M."/>
            <person name="Pohl T."/>
            <person name="Merkel B.J."/>
            <person name="Hornburger P."/>
            <person name="Mueller R.-W."/>
            <person name="Bruemmer F."/>
            <person name="Labrenz M."/>
            <person name="Spormann A.M."/>
            <person name="Op Den Camp H."/>
            <person name="Overmann J."/>
            <person name="Amann R."/>
            <person name="Jetten M.S.M."/>
            <person name="Mascher T."/>
            <person name="Medema M.H."/>
            <person name="Devos D.P."/>
            <person name="Kaster A.-K."/>
            <person name="Ovreas L."/>
            <person name="Rohde M."/>
            <person name="Galperin M.Y."/>
            <person name="Jogler C."/>
        </authorList>
    </citation>
    <scope>NUCLEOTIDE SEQUENCE [LARGE SCALE GENOMIC DNA]</scope>
    <source>
        <strain evidence="3 4">Pan54</strain>
    </source>
</reference>
<dbReference type="OrthoDB" id="9783944at2"/>
<keyword evidence="4" id="KW-1185">Reference proteome</keyword>
<evidence type="ECO:0000313" key="4">
    <source>
        <dbReference type="Proteomes" id="UP000316095"/>
    </source>
</evidence>
<dbReference type="Proteomes" id="UP000316095">
    <property type="component" value="Unassembled WGS sequence"/>
</dbReference>
<dbReference type="PROSITE" id="PS01010">
    <property type="entry name" value="CRISP_2"/>
    <property type="match status" value="1"/>
</dbReference>
<feature type="domain" description="SCP" evidence="2">
    <location>
        <begin position="33"/>
        <end position="171"/>
    </location>
</feature>
<dbReference type="InterPro" id="IPR034113">
    <property type="entry name" value="SCP_GAPR1-like"/>
</dbReference>
<dbReference type="InterPro" id="IPR018244">
    <property type="entry name" value="Allrgn_V5/Tpx1_CS"/>
</dbReference>
<dbReference type="Gene3D" id="3.40.33.10">
    <property type="entry name" value="CAP"/>
    <property type="match status" value="1"/>
</dbReference>
<protein>
    <submittedName>
        <fullName evidence="3">Cysteine-rich secretory protein family protein</fullName>
    </submittedName>
</protein>
<accession>A0A5C5XCN8</accession>
<dbReference type="AlphaFoldDB" id="A0A5C5XCN8"/>
<dbReference type="InterPro" id="IPR014044">
    <property type="entry name" value="CAP_dom"/>
</dbReference>
<dbReference type="CDD" id="cd05382">
    <property type="entry name" value="CAP_GAPR1-like"/>
    <property type="match status" value="1"/>
</dbReference>
<dbReference type="SMART" id="SM00198">
    <property type="entry name" value="SCP"/>
    <property type="match status" value="1"/>
</dbReference>
<gene>
    <name evidence="3" type="ORF">Pan54_14670</name>
</gene>
<dbReference type="GO" id="GO:0005576">
    <property type="term" value="C:extracellular region"/>
    <property type="evidence" value="ECO:0007669"/>
    <property type="project" value="InterPro"/>
</dbReference>
<dbReference type="PANTHER" id="PTHR10334">
    <property type="entry name" value="CYSTEINE-RICH SECRETORY PROTEIN-RELATED"/>
    <property type="match status" value="1"/>
</dbReference>
<dbReference type="EMBL" id="SJPG01000001">
    <property type="protein sequence ID" value="TWT60740.1"/>
    <property type="molecule type" value="Genomic_DNA"/>
</dbReference>
<dbReference type="SUPFAM" id="SSF55797">
    <property type="entry name" value="PR-1-like"/>
    <property type="match status" value="1"/>
</dbReference>
<dbReference type="PROSITE" id="PS01009">
    <property type="entry name" value="CRISP_1"/>
    <property type="match status" value="1"/>
</dbReference>
<keyword evidence="1" id="KW-0732">Signal</keyword>
<proteinExistence type="predicted"/>
<sequence length="313" mass="33964" precursor="true">MNKFLVTATCVLSAVFASLSPSCVYAQSALSPFQRKELTDYHNKKRAEVDVGPVTWSDEVANVAQKWANHLAATGTFKHNNTKYGENIAINSTALKGAEAWYSEIKNFRPGVVMGPAAEGKNDYTIVGHYTQMVWSKTTKIGAGVAVMQSGPYKGQLVIVCNYDPPGNYSGQLAYAPNAKVPMVDKPLAAPAKMNWKDEHTQLSGGPIMVTGVPNLATFGKPDPTREGLQSLIYNGVLRADRKYTIETKSTDFNTHLELKNINGKEAYGRNGRPNAVLEFQPKANGTYQLKASSSQAGATGQLEVWITSNPSN</sequence>
<feature type="chain" id="PRO_5023049155" evidence="1">
    <location>
        <begin position="27"/>
        <end position="313"/>
    </location>
</feature>
<evidence type="ECO:0000313" key="3">
    <source>
        <dbReference type="EMBL" id="TWT60740.1"/>
    </source>
</evidence>
<dbReference type="RefSeq" id="WP_146502823.1">
    <property type="nucleotide sequence ID" value="NZ_SJPG01000001.1"/>
</dbReference>
<name>A0A5C5XCN8_9PLAN</name>
<evidence type="ECO:0000256" key="1">
    <source>
        <dbReference type="SAM" id="SignalP"/>
    </source>
</evidence>
<dbReference type="PRINTS" id="PR00837">
    <property type="entry name" value="V5TPXLIKE"/>
</dbReference>
<dbReference type="InterPro" id="IPR001283">
    <property type="entry name" value="CRISP-related"/>
</dbReference>
<comment type="caution">
    <text evidence="3">The sequence shown here is derived from an EMBL/GenBank/DDBJ whole genome shotgun (WGS) entry which is preliminary data.</text>
</comment>
<feature type="signal peptide" evidence="1">
    <location>
        <begin position="1"/>
        <end position="26"/>
    </location>
</feature>
<dbReference type="Pfam" id="PF00188">
    <property type="entry name" value="CAP"/>
    <property type="match status" value="1"/>
</dbReference>
<organism evidence="3 4">
    <name type="scientific">Rubinisphaera italica</name>
    <dbReference type="NCBI Taxonomy" id="2527969"/>
    <lineage>
        <taxon>Bacteria</taxon>
        <taxon>Pseudomonadati</taxon>
        <taxon>Planctomycetota</taxon>
        <taxon>Planctomycetia</taxon>
        <taxon>Planctomycetales</taxon>
        <taxon>Planctomycetaceae</taxon>
        <taxon>Rubinisphaera</taxon>
    </lineage>
</organism>
<dbReference type="InterPro" id="IPR035940">
    <property type="entry name" value="CAP_sf"/>
</dbReference>